<dbReference type="AlphaFoldDB" id="A0A2L0ETT3"/>
<dbReference type="EMBL" id="CP012673">
    <property type="protein sequence ID" value="AUX42717.1"/>
    <property type="molecule type" value="Genomic_DNA"/>
</dbReference>
<dbReference type="Proteomes" id="UP000238348">
    <property type="component" value="Chromosome"/>
</dbReference>
<organism evidence="2 3">
    <name type="scientific">Sorangium cellulosum</name>
    <name type="common">Polyangium cellulosum</name>
    <dbReference type="NCBI Taxonomy" id="56"/>
    <lineage>
        <taxon>Bacteria</taxon>
        <taxon>Pseudomonadati</taxon>
        <taxon>Myxococcota</taxon>
        <taxon>Polyangia</taxon>
        <taxon>Polyangiales</taxon>
        <taxon>Polyangiaceae</taxon>
        <taxon>Sorangium</taxon>
    </lineage>
</organism>
<name>A0A2L0ETT3_SORCE</name>
<gene>
    <name evidence="2" type="ORF">SOCE26_041500</name>
</gene>
<sequence length="90" mass="9664">MAPRLPASRVKSGHRPSGGRGPPVVCLSAQLPAPVCGRRLPSRRAPRRAAAGAAWARVSGPARFFIPLQRGTRYHRTLGKLRRRLAPGPA</sequence>
<proteinExistence type="predicted"/>
<reference evidence="2 3" key="1">
    <citation type="submission" date="2015-09" db="EMBL/GenBank/DDBJ databases">
        <title>Sorangium comparison.</title>
        <authorList>
            <person name="Zaburannyi N."/>
            <person name="Bunk B."/>
            <person name="Overmann J."/>
            <person name="Mueller R."/>
        </authorList>
    </citation>
    <scope>NUCLEOTIDE SEQUENCE [LARGE SCALE GENOMIC DNA]</scope>
    <source>
        <strain evidence="2 3">So ce26</strain>
    </source>
</reference>
<evidence type="ECO:0000313" key="2">
    <source>
        <dbReference type="EMBL" id="AUX42717.1"/>
    </source>
</evidence>
<evidence type="ECO:0000256" key="1">
    <source>
        <dbReference type="SAM" id="MobiDB-lite"/>
    </source>
</evidence>
<feature type="region of interest" description="Disordered" evidence="1">
    <location>
        <begin position="1"/>
        <end position="23"/>
    </location>
</feature>
<evidence type="ECO:0000313" key="3">
    <source>
        <dbReference type="Proteomes" id="UP000238348"/>
    </source>
</evidence>
<accession>A0A2L0ETT3</accession>
<protein>
    <submittedName>
        <fullName evidence="2">Uncharacterized protein</fullName>
    </submittedName>
</protein>